<dbReference type="CDD" id="cd20298">
    <property type="entry name" value="cupin_UAH"/>
    <property type="match status" value="1"/>
</dbReference>
<dbReference type="GO" id="GO:0016829">
    <property type="term" value="F:lyase activity"/>
    <property type="evidence" value="ECO:0007669"/>
    <property type="project" value="UniProtKB-KW"/>
</dbReference>
<dbReference type="InterPro" id="IPR024060">
    <property type="entry name" value="Ureidoglycolate_lyase_dom_sf"/>
</dbReference>
<dbReference type="InterPro" id="IPR047233">
    <property type="entry name" value="UAH_cupin"/>
</dbReference>
<keyword evidence="2" id="KW-0659">Purine metabolism</keyword>
<accession>A0ABZ0IA15</accession>
<dbReference type="RefSeq" id="WP_407326608.1">
    <property type="nucleotide sequence ID" value="NZ_CP136865.1"/>
</dbReference>
<evidence type="ECO:0000256" key="4">
    <source>
        <dbReference type="ARBA" id="ARBA00047684"/>
    </source>
</evidence>
<sequence>MKELSLQPLTAELFAPFGAVIDGQTPCETYPINEGLTQRHNALASVDCAAEGGSAALSLFRAQAVSTGFVLRGMERHPLGSQAFINTSGNPYAIVVAPAGDLDEAAIQGFLASSSQSISYHRGTWHHYLLALDSASDFVVVDRIGPGNNCDERELKSPMQLVLP</sequence>
<evidence type="ECO:0000313" key="5">
    <source>
        <dbReference type="EMBL" id="WOJ95916.1"/>
    </source>
</evidence>
<dbReference type="PANTHER" id="PTHR21221:SF1">
    <property type="entry name" value="UREIDOGLYCOLATE LYASE"/>
    <property type="match status" value="1"/>
</dbReference>
<dbReference type="InterPro" id="IPR007247">
    <property type="entry name" value="Ureidogly_lyase"/>
</dbReference>
<dbReference type="SUPFAM" id="SSF51182">
    <property type="entry name" value="RmlC-like cupins"/>
    <property type="match status" value="1"/>
</dbReference>
<reference evidence="5 6" key="1">
    <citation type="submission" date="2023-10" db="EMBL/GenBank/DDBJ databases">
        <title>Two novel species belonging to the OM43/NOR5 clade.</title>
        <authorList>
            <person name="Park M."/>
        </authorList>
    </citation>
    <scope>NUCLEOTIDE SEQUENCE [LARGE SCALE GENOMIC DNA]</scope>
    <source>
        <strain evidence="5 6">IMCC45268</strain>
    </source>
</reference>
<dbReference type="Proteomes" id="UP001626549">
    <property type="component" value="Chromosome"/>
</dbReference>
<dbReference type="Pfam" id="PF04115">
    <property type="entry name" value="Ureidogly_lyase"/>
    <property type="match status" value="1"/>
</dbReference>
<organism evidence="5 6">
    <name type="scientific">Congregibacter brevis</name>
    <dbReference type="NCBI Taxonomy" id="3081201"/>
    <lineage>
        <taxon>Bacteria</taxon>
        <taxon>Pseudomonadati</taxon>
        <taxon>Pseudomonadota</taxon>
        <taxon>Gammaproteobacteria</taxon>
        <taxon>Cellvibrionales</taxon>
        <taxon>Halieaceae</taxon>
        <taxon>Congregibacter</taxon>
    </lineage>
</organism>
<evidence type="ECO:0000256" key="1">
    <source>
        <dbReference type="ARBA" id="ARBA00011738"/>
    </source>
</evidence>
<dbReference type="EMBL" id="CP136865">
    <property type="protein sequence ID" value="WOJ95916.1"/>
    <property type="molecule type" value="Genomic_DNA"/>
</dbReference>
<evidence type="ECO:0000256" key="3">
    <source>
        <dbReference type="ARBA" id="ARBA00023239"/>
    </source>
</evidence>
<gene>
    <name evidence="5" type="ORF">R0137_11750</name>
</gene>
<evidence type="ECO:0000313" key="6">
    <source>
        <dbReference type="Proteomes" id="UP001626549"/>
    </source>
</evidence>
<dbReference type="NCBIfam" id="NF009932">
    <property type="entry name" value="PRK13395.1"/>
    <property type="match status" value="1"/>
</dbReference>
<comment type="subunit">
    <text evidence="1">Homodimer.</text>
</comment>
<keyword evidence="3 5" id="KW-0456">Lyase</keyword>
<dbReference type="Gene3D" id="2.60.120.480">
    <property type="entry name" value="Ureidoglycolate hydrolase"/>
    <property type="match status" value="1"/>
</dbReference>
<dbReference type="InterPro" id="IPR011051">
    <property type="entry name" value="RmlC_Cupin_sf"/>
</dbReference>
<protein>
    <submittedName>
        <fullName evidence="5">Ureidoglycolate lyase</fullName>
    </submittedName>
</protein>
<evidence type="ECO:0000256" key="2">
    <source>
        <dbReference type="ARBA" id="ARBA00022631"/>
    </source>
</evidence>
<dbReference type="PANTHER" id="PTHR21221">
    <property type="entry name" value="UREIDOGLYCOLATE HYDROLASE"/>
    <property type="match status" value="1"/>
</dbReference>
<proteinExistence type="predicted"/>
<name>A0ABZ0IA15_9GAMM</name>
<keyword evidence="6" id="KW-1185">Reference proteome</keyword>
<comment type="catalytic activity">
    <reaction evidence="4">
        <text>(S)-ureidoglycolate = urea + glyoxylate</text>
        <dbReference type="Rhea" id="RHEA:11304"/>
        <dbReference type="ChEBI" id="CHEBI:16199"/>
        <dbReference type="ChEBI" id="CHEBI:36655"/>
        <dbReference type="ChEBI" id="CHEBI:57296"/>
        <dbReference type="EC" id="4.3.2.3"/>
    </reaction>
</comment>
<dbReference type="PIRSF" id="PIRSF017306">
    <property type="entry name" value="Ureidogly_hydro"/>
    <property type="match status" value="1"/>
</dbReference>